<keyword evidence="2" id="KW-0813">Transport</keyword>
<feature type="transmembrane region" description="Helical" evidence="6">
    <location>
        <begin position="125"/>
        <end position="151"/>
    </location>
</feature>
<protein>
    <recommendedName>
        <fullName evidence="8">Major facilitator superfamily (MFS) profile domain-containing protein</fullName>
    </recommendedName>
</protein>
<feature type="transmembrane region" description="Helical" evidence="6">
    <location>
        <begin position="229"/>
        <end position="255"/>
    </location>
</feature>
<reference evidence="10" key="1">
    <citation type="submission" date="2015-02" db="EMBL/GenBank/DDBJ databases">
        <title>Genome sequencing for Strongylocentrotus purpuratus.</title>
        <authorList>
            <person name="Murali S."/>
            <person name="Liu Y."/>
            <person name="Vee V."/>
            <person name="English A."/>
            <person name="Wang M."/>
            <person name="Skinner E."/>
            <person name="Han Y."/>
            <person name="Muzny D.M."/>
            <person name="Worley K.C."/>
            <person name="Gibbs R.A."/>
        </authorList>
    </citation>
    <scope>NUCLEOTIDE SEQUENCE</scope>
</reference>
<evidence type="ECO:0000313" key="9">
    <source>
        <dbReference type="EnsemblMetazoa" id="XP_030829602"/>
    </source>
</evidence>
<dbReference type="GO" id="GO:0016020">
    <property type="term" value="C:membrane"/>
    <property type="evidence" value="ECO:0007669"/>
    <property type="project" value="UniProtKB-SubCell"/>
</dbReference>
<accession>A0A7M7N299</accession>
<dbReference type="RefSeq" id="XP_030829602.1">
    <property type="nucleotide sequence ID" value="XM_030973742.1"/>
</dbReference>
<dbReference type="KEGG" id="spu:100891858"/>
<feature type="transmembrane region" description="Helical" evidence="6">
    <location>
        <begin position="267"/>
        <end position="287"/>
    </location>
</feature>
<feature type="chain" id="PRO_5029728825" description="Major facilitator superfamily (MFS) profile domain-containing protein" evidence="7">
    <location>
        <begin position="16"/>
        <end position="357"/>
    </location>
</feature>
<keyword evidence="3 6" id="KW-0812">Transmembrane</keyword>
<dbReference type="GeneID" id="100891858"/>
<evidence type="ECO:0000256" key="1">
    <source>
        <dbReference type="ARBA" id="ARBA00004141"/>
    </source>
</evidence>
<evidence type="ECO:0000256" key="5">
    <source>
        <dbReference type="ARBA" id="ARBA00023136"/>
    </source>
</evidence>
<name>A0A7M7N299_STRPU</name>
<dbReference type="Pfam" id="PF07690">
    <property type="entry name" value="MFS_1"/>
    <property type="match status" value="1"/>
</dbReference>
<keyword evidence="7" id="KW-0732">Signal</keyword>
<keyword evidence="10" id="KW-1185">Reference proteome</keyword>
<dbReference type="OMA" id="WGRISIV"/>
<dbReference type="SUPFAM" id="SSF103473">
    <property type="entry name" value="MFS general substrate transporter"/>
    <property type="match status" value="1"/>
</dbReference>
<evidence type="ECO:0000256" key="7">
    <source>
        <dbReference type="SAM" id="SignalP"/>
    </source>
</evidence>
<keyword evidence="4 6" id="KW-1133">Transmembrane helix</keyword>
<dbReference type="InParanoid" id="A0A7M7N299"/>
<evidence type="ECO:0000256" key="6">
    <source>
        <dbReference type="SAM" id="Phobius"/>
    </source>
</evidence>
<dbReference type="Proteomes" id="UP000007110">
    <property type="component" value="Unassembled WGS sequence"/>
</dbReference>
<dbReference type="PANTHER" id="PTHR23506">
    <property type="entry name" value="GH10249P"/>
    <property type="match status" value="1"/>
</dbReference>
<dbReference type="AlphaFoldDB" id="A0A7M7N299"/>
<comment type="subcellular location">
    <subcellularLocation>
        <location evidence="1">Membrane</location>
        <topology evidence="1">Multi-pass membrane protein</topology>
    </subcellularLocation>
</comment>
<evidence type="ECO:0000256" key="3">
    <source>
        <dbReference type="ARBA" id="ARBA00022692"/>
    </source>
</evidence>
<dbReference type="InterPro" id="IPR050930">
    <property type="entry name" value="MFS_Vesicular_Transporter"/>
</dbReference>
<feature type="signal peptide" evidence="7">
    <location>
        <begin position="1"/>
        <end position="15"/>
    </location>
</feature>
<organism evidence="9 10">
    <name type="scientific">Strongylocentrotus purpuratus</name>
    <name type="common">Purple sea urchin</name>
    <dbReference type="NCBI Taxonomy" id="7668"/>
    <lineage>
        <taxon>Eukaryota</taxon>
        <taxon>Metazoa</taxon>
        <taxon>Echinodermata</taxon>
        <taxon>Eleutherozoa</taxon>
        <taxon>Echinozoa</taxon>
        <taxon>Echinoidea</taxon>
        <taxon>Euechinoidea</taxon>
        <taxon>Echinacea</taxon>
        <taxon>Camarodonta</taxon>
        <taxon>Echinidea</taxon>
        <taxon>Strongylocentrotidae</taxon>
        <taxon>Strongylocentrotus</taxon>
    </lineage>
</organism>
<feature type="transmembrane region" description="Helical" evidence="6">
    <location>
        <begin position="307"/>
        <end position="327"/>
    </location>
</feature>
<keyword evidence="5 6" id="KW-0472">Membrane</keyword>
<dbReference type="PROSITE" id="PS50850">
    <property type="entry name" value="MFS"/>
    <property type="match status" value="1"/>
</dbReference>
<dbReference type="Gene3D" id="1.20.1250.20">
    <property type="entry name" value="MFS general substrate transporter like domains"/>
    <property type="match status" value="1"/>
</dbReference>
<dbReference type="OrthoDB" id="446368at2759"/>
<dbReference type="PANTHER" id="PTHR23506:SF26">
    <property type="entry name" value="MFS-TYPE TRANSPORTER SLC18B1"/>
    <property type="match status" value="1"/>
</dbReference>
<dbReference type="InterPro" id="IPR011701">
    <property type="entry name" value="MFS"/>
</dbReference>
<evidence type="ECO:0000259" key="8">
    <source>
        <dbReference type="PROSITE" id="PS50850"/>
    </source>
</evidence>
<feature type="transmembrane region" description="Helical" evidence="6">
    <location>
        <begin position="171"/>
        <end position="192"/>
    </location>
</feature>
<evidence type="ECO:0000313" key="10">
    <source>
        <dbReference type="Proteomes" id="UP000007110"/>
    </source>
</evidence>
<dbReference type="InterPro" id="IPR036259">
    <property type="entry name" value="MFS_trans_sf"/>
</dbReference>
<feature type="transmembrane region" description="Helical" evidence="6">
    <location>
        <begin position="92"/>
        <end position="113"/>
    </location>
</feature>
<feature type="transmembrane region" description="Helical" evidence="6">
    <location>
        <begin position="204"/>
        <end position="223"/>
    </location>
</feature>
<evidence type="ECO:0000256" key="2">
    <source>
        <dbReference type="ARBA" id="ARBA00022448"/>
    </source>
</evidence>
<sequence length="357" mass="39273">MFCWSWLQFIIWVFGRDSRQDHVPGLLFHHSHSGSLRIVSSDNSGHVYLCKRLPRQYCTDEWYVGVIQWSWVCSWAPLGSLLYGIGGYKLPFLALGCTAMVISVIDIFILPSLPPASRKEKPGSILTVLKIPAVLIVLAACVWGSACLGFSDPTLSLHLTSPPLNVHPSMVGVMFLLIGGMYALFAPIWGYIADKKKMTRIMMVLGFYIIGISFMLIGPSPLLDLPGKLWIIMISLALLGFSIGIGIMPAFLDLLISAKWYGLPEDLSTQAILSGLFNGAFSLGTFVGPTLGGALVNQLGFDWSSTIFAGGCFVVVIVMSLFGVWEYQCGKGRRKPKHMRTEPYPYLVEDANVVIRA</sequence>
<dbReference type="GO" id="GO:0022857">
    <property type="term" value="F:transmembrane transporter activity"/>
    <property type="evidence" value="ECO:0000318"/>
    <property type="project" value="GO_Central"/>
</dbReference>
<feature type="domain" description="Major facilitator superfamily (MFS) profile" evidence="8">
    <location>
        <begin position="125"/>
        <end position="357"/>
    </location>
</feature>
<dbReference type="InterPro" id="IPR020846">
    <property type="entry name" value="MFS_dom"/>
</dbReference>
<evidence type="ECO:0000256" key="4">
    <source>
        <dbReference type="ARBA" id="ARBA00022989"/>
    </source>
</evidence>
<dbReference type="EnsemblMetazoa" id="XM_030973742">
    <property type="protein sequence ID" value="XP_030829602"/>
    <property type="gene ID" value="LOC100891858"/>
</dbReference>
<reference evidence="9" key="2">
    <citation type="submission" date="2021-01" db="UniProtKB">
        <authorList>
            <consortium name="EnsemblMetazoa"/>
        </authorList>
    </citation>
    <scope>IDENTIFICATION</scope>
</reference>
<proteinExistence type="predicted"/>